<organism evidence="2 3">
    <name type="scientific">Asparagus officinalis</name>
    <name type="common">Garden asparagus</name>
    <dbReference type="NCBI Taxonomy" id="4686"/>
    <lineage>
        <taxon>Eukaryota</taxon>
        <taxon>Viridiplantae</taxon>
        <taxon>Streptophyta</taxon>
        <taxon>Embryophyta</taxon>
        <taxon>Tracheophyta</taxon>
        <taxon>Spermatophyta</taxon>
        <taxon>Magnoliopsida</taxon>
        <taxon>Liliopsida</taxon>
        <taxon>Asparagales</taxon>
        <taxon>Asparagaceae</taxon>
        <taxon>Asparagoideae</taxon>
        <taxon>Asparagus</taxon>
    </lineage>
</organism>
<evidence type="ECO:0000313" key="2">
    <source>
        <dbReference type="EMBL" id="ONK74450.1"/>
    </source>
</evidence>
<dbReference type="AlphaFoldDB" id="A0A5P1FD28"/>
<dbReference type="EMBL" id="CM007383">
    <property type="protein sequence ID" value="ONK74450.1"/>
    <property type="molecule type" value="Genomic_DNA"/>
</dbReference>
<protein>
    <submittedName>
        <fullName evidence="2">Uncharacterized protein</fullName>
    </submittedName>
</protein>
<evidence type="ECO:0000313" key="3">
    <source>
        <dbReference type="Proteomes" id="UP000243459"/>
    </source>
</evidence>
<accession>A0A5P1FD28</accession>
<keyword evidence="3" id="KW-1185">Reference proteome</keyword>
<proteinExistence type="predicted"/>
<sequence length="191" mass="20387">MAQVELTCDLIPFLMSYVQINHSLIAHTTSEAPLLEKLGIVRGPTASRSAAVLIGLEHGARVVTPPGCLQLRRALTVDVRGAPDVVAISGRRGEVHGDVEAVDEGDVVEKSWPAYWFRREFCEVSGGEAVGVQARRPPQSPVWQWPGQRGRRSSRFAPDAAPGVPGATVRARIGWVAGGDRPPATAAAQTV</sequence>
<dbReference type="Gramene" id="ONK74450">
    <property type="protein sequence ID" value="ONK74450"/>
    <property type="gene ID" value="A4U43_C03F6370"/>
</dbReference>
<name>A0A5P1FD28_ASPOF</name>
<gene>
    <name evidence="2" type="ORF">A4U43_C03F6370</name>
</gene>
<dbReference type="Proteomes" id="UP000243459">
    <property type="component" value="Chromosome 3"/>
</dbReference>
<feature type="region of interest" description="Disordered" evidence="1">
    <location>
        <begin position="135"/>
        <end position="163"/>
    </location>
</feature>
<reference evidence="3" key="1">
    <citation type="journal article" date="2017" name="Nat. Commun.">
        <title>The asparagus genome sheds light on the origin and evolution of a young Y chromosome.</title>
        <authorList>
            <person name="Harkess A."/>
            <person name="Zhou J."/>
            <person name="Xu C."/>
            <person name="Bowers J.E."/>
            <person name="Van der Hulst R."/>
            <person name="Ayyampalayam S."/>
            <person name="Mercati F."/>
            <person name="Riccardi P."/>
            <person name="McKain M.R."/>
            <person name="Kakrana A."/>
            <person name="Tang H."/>
            <person name="Ray J."/>
            <person name="Groenendijk J."/>
            <person name="Arikit S."/>
            <person name="Mathioni S.M."/>
            <person name="Nakano M."/>
            <person name="Shan H."/>
            <person name="Telgmann-Rauber A."/>
            <person name="Kanno A."/>
            <person name="Yue Z."/>
            <person name="Chen H."/>
            <person name="Li W."/>
            <person name="Chen Y."/>
            <person name="Xu X."/>
            <person name="Zhang Y."/>
            <person name="Luo S."/>
            <person name="Chen H."/>
            <person name="Gao J."/>
            <person name="Mao Z."/>
            <person name="Pires J.C."/>
            <person name="Luo M."/>
            <person name="Kudrna D."/>
            <person name="Wing R.A."/>
            <person name="Meyers B.C."/>
            <person name="Yi K."/>
            <person name="Kong H."/>
            <person name="Lavrijsen P."/>
            <person name="Sunseri F."/>
            <person name="Falavigna A."/>
            <person name="Ye Y."/>
            <person name="Leebens-Mack J.H."/>
            <person name="Chen G."/>
        </authorList>
    </citation>
    <scope>NUCLEOTIDE SEQUENCE [LARGE SCALE GENOMIC DNA]</scope>
    <source>
        <strain evidence="3">cv. DH0086</strain>
    </source>
</reference>
<evidence type="ECO:0000256" key="1">
    <source>
        <dbReference type="SAM" id="MobiDB-lite"/>
    </source>
</evidence>